<reference evidence="2" key="1">
    <citation type="journal article" date="2023" name="Hortic. Res.">
        <title>A chromosome-level phased genome enabling allele-level studies in sweet orange: a case study on citrus Huanglongbing tolerance.</title>
        <authorList>
            <person name="Wu B."/>
            <person name="Yu Q."/>
            <person name="Deng Z."/>
            <person name="Duan Y."/>
            <person name="Luo F."/>
            <person name="Gmitter F. Jr."/>
        </authorList>
    </citation>
    <scope>NUCLEOTIDE SEQUENCE [LARGE SCALE GENOMIC DNA]</scope>
    <source>
        <strain evidence="2">cv. Valencia</strain>
    </source>
</reference>
<proteinExistence type="predicted"/>
<organism evidence="1 2">
    <name type="scientific">Citrus sinensis</name>
    <name type="common">Sweet orange</name>
    <name type="synonym">Citrus aurantium var. sinensis</name>
    <dbReference type="NCBI Taxonomy" id="2711"/>
    <lineage>
        <taxon>Eukaryota</taxon>
        <taxon>Viridiplantae</taxon>
        <taxon>Streptophyta</taxon>
        <taxon>Embryophyta</taxon>
        <taxon>Tracheophyta</taxon>
        <taxon>Spermatophyta</taxon>
        <taxon>Magnoliopsida</taxon>
        <taxon>eudicotyledons</taxon>
        <taxon>Gunneridae</taxon>
        <taxon>Pentapetalae</taxon>
        <taxon>rosids</taxon>
        <taxon>malvids</taxon>
        <taxon>Sapindales</taxon>
        <taxon>Rutaceae</taxon>
        <taxon>Aurantioideae</taxon>
        <taxon>Citrus</taxon>
    </lineage>
</organism>
<dbReference type="Proteomes" id="UP000829398">
    <property type="component" value="Chromosome 9"/>
</dbReference>
<gene>
    <name evidence="1" type="ORF">KPL71_026233</name>
</gene>
<protein>
    <submittedName>
        <fullName evidence="1">Glycosyltransferase-like KOBITO 1</fullName>
    </submittedName>
</protein>
<name>A0ACB8HY41_CITSI</name>
<dbReference type="EMBL" id="CM039178">
    <property type="protein sequence ID" value="KAH9679694.1"/>
    <property type="molecule type" value="Genomic_DNA"/>
</dbReference>
<sequence>MQTIPWIFYRKVIGVSNFFLFVEGKLASPAVSNVFESIPGVKVIYKTRELEEQQANIRIWNETWLSRFFYKPCNYEVFVKQSLNMEMAIVMARVWVLHLHLQHVTLSREYSLRQLLSDVPSNVDMVVFPNYASGSESCIERDDMKEPFSEVSMFKKNYDHLPKDVYFGNYREAARNNPHYFLTYGNGKAAARVQDHLRPNGAHRTQCMVILYHTNCISSASIENKMDDAAVLRYTYTKFSDLTSRRDRCGCRPTKEDVRRCFMLEFDRAQCSIYVTSF</sequence>
<evidence type="ECO:0000313" key="2">
    <source>
        <dbReference type="Proteomes" id="UP000829398"/>
    </source>
</evidence>
<accession>A0ACB8HY41</accession>
<keyword evidence="2" id="KW-1185">Reference proteome</keyword>
<evidence type="ECO:0000313" key="1">
    <source>
        <dbReference type="EMBL" id="KAH9679694.1"/>
    </source>
</evidence>
<comment type="caution">
    <text evidence="1">The sequence shown here is derived from an EMBL/GenBank/DDBJ whole genome shotgun (WGS) entry which is preliminary data.</text>
</comment>